<keyword evidence="1" id="KW-1133">Transmembrane helix</keyword>
<feature type="transmembrane region" description="Helical" evidence="1">
    <location>
        <begin position="568"/>
        <end position="595"/>
    </location>
</feature>
<evidence type="ECO:0008006" key="5">
    <source>
        <dbReference type="Google" id="ProtNLM"/>
    </source>
</evidence>
<reference evidence="3" key="2">
    <citation type="submission" date="2024-08" db="UniProtKB">
        <authorList>
            <consortium name="EnsemblMetazoa"/>
        </authorList>
    </citation>
    <scope>IDENTIFICATION</scope>
</reference>
<evidence type="ECO:0000256" key="1">
    <source>
        <dbReference type="SAM" id="Phobius"/>
    </source>
</evidence>
<evidence type="ECO:0000313" key="4">
    <source>
        <dbReference type="Proteomes" id="UP000019118"/>
    </source>
</evidence>
<keyword evidence="4" id="KW-1185">Reference proteome</keyword>
<evidence type="ECO:0000256" key="2">
    <source>
        <dbReference type="SAM" id="SignalP"/>
    </source>
</evidence>
<evidence type="ECO:0000313" key="3">
    <source>
        <dbReference type="EnsemblMetazoa" id="XP_019754845.1"/>
    </source>
</evidence>
<organism evidence="3 4">
    <name type="scientific">Dendroctonus ponderosae</name>
    <name type="common">Mountain pine beetle</name>
    <dbReference type="NCBI Taxonomy" id="77166"/>
    <lineage>
        <taxon>Eukaryota</taxon>
        <taxon>Metazoa</taxon>
        <taxon>Ecdysozoa</taxon>
        <taxon>Arthropoda</taxon>
        <taxon>Hexapoda</taxon>
        <taxon>Insecta</taxon>
        <taxon>Pterygota</taxon>
        <taxon>Neoptera</taxon>
        <taxon>Endopterygota</taxon>
        <taxon>Coleoptera</taxon>
        <taxon>Polyphaga</taxon>
        <taxon>Cucujiformia</taxon>
        <taxon>Curculionidae</taxon>
        <taxon>Scolytinae</taxon>
        <taxon>Dendroctonus</taxon>
    </lineage>
</organism>
<dbReference type="KEGG" id="dpa:109533822"/>
<dbReference type="AlphaFoldDB" id="A0AAR5P1A3"/>
<feature type="signal peptide" evidence="2">
    <location>
        <begin position="1"/>
        <end position="20"/>
    </location>
</feature>
<sequence length="614" mass="68895">MCHTYSLVIVLFFFHGAARSDELSYKYELLDDAHTVDDIDIGAKYIALLVENSPIDFENALNFLKGVPNMNKANGYSGTDFWLITFNSSGVSAVLASSLDNKYSFYDSLEYLEFQSNPEIDLISNQSLPLFAIIHTARILPNNGAIIVFSDFVINKDKYLEQIALDSILSKNMTVYAINNEENITNNVLSNILESSGGRKLNITPPYRNKNYKYTADIERNKISLIFSMKNLTNLLELPLVIGYNVTAIHITISPKTTYGCLISPKGHKYLFSNHFNQINYLQGSQFQKENWGFQLYLNFSMFNQSNLGTWMLKIENLLEPYNASVFALTTSDLPRSDAKKDYGLAKQRYTSLGKSDLYPTQTITVEVGLGSELILAAGKSGEIYFEVTNWGTSTELVTFSCSDLKYLLQKLSTYKRYLDPQESTIVTLYIDGTDGPYEDQITFSVTSKFQIVQKKVILDVGLTQPLDMIAPEIEYSYQSDCTEIWYLGCSKGAWTLEIMAKDVDSGLLKINTEPKGLQISKGYTSGTKDSVIGHYSGSCCDPELEISVVDRKNNKRTIALNAYRARLSIVAISAIVLGIFLFIIVIAVIIVVVLKKWKSKESFDLPTYKGGNI</sequence>
<keyword evidence="2" id="KW-0732">Signal</keyword>
<accession>A0AAR5P1A3</accession>
<proteinExistence type="predicted"/>
<feature type="chain" id="PRO_5043366854" description="P/Homo B domain-containing protein" evidence="2">
    <location>
        <begin position="21"/>
        <end position="614"/>
    </location>
</feature>
<keyword evidence="1" id="KW-0472">Membrane</keyword>
<keyword evidence="1" id="KW-0812">Transmembrane</keyword>
<name>A0AAR5P1A3_DENPD</name>
<protein>
    <recommendedName>
        <fullName evidence="5">P/Homo B domain-containing protein</fullName>
    </recommendedName>
</protein>
<dbReference type="Proteomes" id="UP000019118">
    <property type="component" value="Unassembled WGS sequence"/>
</dbReference>
<reference evidence="4" key="1">
    <citation type="journal article" date="2013" name="Genome Biol.">
        <title>Draft genome of the mountain pine beetle, Dendroctonus ponderosae Hopkins, a major forest pest.</title>
        <authorList>
            <person name="Keeling C.I."/>
            <person name="Yuen M.M."/>
            <person name="Liao N.Y."/>
            <person name="Docking T.R."/>
            <person name="Chan S.K."/>
            <person name="Taylor G.A."/>
            <person name="Palmquist D.L."/>
            <person name="Jackman S.D."/>
            <person name="Nguyen A."/>
            <person name="Li M."/>
            <person name="Henderson H."/>
            <person name="Janes J.K."/>
            <person name="Zhao Y."/>
            <person name="Pandoh P."/>
            <person name="Moore R."/>
            <person name="Sperling F.A."/>
            <person name="Huber D.P."/>
            <person name="Birol I."/>
            <person name="Jones S.J."/>
            <person name="Bohlmann J."/>
        </authorList>
    </citation>
    <scope>NUCLEOTIDE SEQUENCE</scope>
</reference>
<dbReference type="EnsemblMetazoa" id="XM_019899286.1">
    <property type="protein sequence ID" value="XP_019754845.1"/>
    <property type="gene ID" value="LOC109533822"/>
</dbReference>
<dbReference type="GeneID" id="109533822"/>